<dbReference type="InterPro" id="IPR010719">
    <property type="entry name" value="MnmM_MeTrfase"/>
</dbReference>
<dbReference type="PANTHER" id="PTHR35276">
    <property type="entry name" value="S-ADENOSYL-L-METHIONINE-DEPENDENT METHYLTRANSFERASES SUPERFAMILY PROTEIN"/>
    <property type="match status" value="1"/>
</dbReference>
<protein>
    <submittedName>
        <fullName evidence="1">tRNA (Mnm(5)s(2)U34)-methyltransferase</fullName>
        <ecNumber evidence="1">2.1.1.-</ecNumber>
    </submittedName>
</protein>
<evidence type="ECO:0000313" key="1">
    <source>
        <dbReference type="EMBL" id="MFG6272403.1"/>
    </source>
</evidence>
<sequence length="194" mass="21596">MIEMEEYLLKNAVNVSHMLLDPFIPRARVLVDMTCGNGHDTAFLAARMAQDASLYAFDIQDKAIASTRKRLCDERLFSDRVHLLQGSHDQLLEQIPGVVDLIVFNLGYLPSGDHSLHTTSEITVKAIKIGLHKIAKNGIIMLAAYPGTDAGAVEANAVRAYLQTVPQKDYDVSMWQPLNQIHCPPQLYIVQKRG</sequence>
<dbReference type="SUPFAM" id="SSF53335">
    <property type="entry name" value="S-adenosyl-L-methionine-dependent methyltransferases"/>
    <property type="match status" value="1"/>
</dbReference>
<proteinExistence type="predicted"/>
<dbReference type="GO" id="GO:0032259">
    <property type="term" value="P:methylation"/>
    <property type="evidence" value="ECO:0007669"/>
    <property type="project" value="UniProtKB-KW"/>
</dbReference>
<evidence type="ECO:0000313" key="2">
    <source>
        <dbReference type="Proteomes" id="UP001605989"/>
    </source>
</evidence>
<dbReference type="Proteomes" id="UP001605989">
    <property type="component" value="Unassembled WGS sequence"/>
</dbReference>
<dbReference type="EMBL" id="JBIEKR010000003">
    <property type="protein sequence ID" value="MFG6272403.1"/>
    <property type="molecule type" value="Genomic_DNA"/>
</dbReference>
<dbReference type="GO" id="GO:0008168">
    <property type="term" value="F:methyltransferase activity"/>
    <property type="evidence" value="ECO:0007669"/>
    <property type="project" value="UniProtKB-KW"/>
</dbReference>
<dbReference type="Pfam" id="PF06962">
    <property type="entry name" value="rRNA_methylase"/>
    <property type="match status" value="1"/>
</dbReference>
<keyword evidence="2" id="KW-1185">Reference proteome</keyword>
<name>A0ABW7DMW9_9FIRM</name>
<keyword evidence="1" id="KW-0489">Methyltransferase</keyword>
<accession>A0ABW7DMW9</accession>
<dbReference type="PANTHER" id="PTHR35276:SF1">
    <property type="entry name" value="TRNA (MNM(5)S(2)U34)-METHYLTRANSFERASE, CHLOROPLASTIC"/>
    <property type="match status" value="1"/>
</dbReference>
<gene>
    <name evidence="1" type="ORF">ACGTZG_04300</name>
</gene>
<reference evidence="1 2" key="1">
    <citation type="submission" date="2024-10" db="EMBL/GenBank/DDBJ databases">
        <authorList>
            <person name="Sang B.-I."/>
            <person name="Prabhaharan D."/>
        </authorList>
    </citation>
    <scope>NUCLEOTIDE SEQUENCE [LARGE SCALE GENOMIC DNA]</scope>
    <source>
        <strain evidence="1 2">MH</strain>
    </source>
</reference>
<dbReference type="Gene3D" id="3.40.50.150">
    <property type="entry name" value="Vaccinia Virus protein VP39"/>
    <property type="match status" value="1"/>
</dbReference>
<dbReference type="RefSeq" id="WP_059076012.1">
    <property type="nucleotide sequence ID" value="NZ_CP011940.1"/>
</dbReference>
<comment type="caution">
    <text evidence="1">The sequence shown here is derived from an EMBL/GenBank/DDBJ whole genome shotgun (WGS) entry which is preliminary data.</text>
</comment>
<keyword evidence="1" id="KW-0808">Transferase</keyword>
<dbReference type="InterPro" id="IPR029063">
    <property type="entry name" value="SAM-dependent_MTases_sf"/>
</dbReference>
<dbReference type="EC" id="2.1.1.-" evidence="1"/>
<dbReference type="CDD" id="cd02440">
    <property type="entry name" value="AdoMet_MTases"/>
    <property type="match status" value="1"/>
</dbReference>
<organism evidence="1 2">
    <name type="scientific">Megasphaera hexanoica</name>
    <dbReference type="NCBI Taxonomy" id="1675036"/>
    <lineage>
        <taxon>Bacteria</taxon>
        <taxon>Bacillati</taxon>
        <taxon>Bacillota</taxon>
        <taxon>Negativicutes</taxon>
        <taxon>Veillonellales</taxon>
        <taxon>Veillonellaceae</taxon>
        <taxon>Megasphaera</taxon>
    </lineage>
</organism>